<dbReference type="AlphaFoldDB" id="A0A1F6BEG0"/>
<evidence type="ECO:0000313" key="4">
    <source>
        <dbReference type="Proteomes" id="UP000176186"/>
    </source>
</evidence>
<reference evidence="3 4" key="1">
    <citation type="journal article" date="2016" name="Nat. Commun.">
        <title>Thousands of microbial genomes shed light on interconnected biogeochemical processes in an aquifer system.</title>
        <authorList>
            <person name="Anantharaman K."/>
            <person name="Brown C.T."/>
            <person name="Hug L.A."/>
            <person name="Sharon I."/>
            <person name="Castelle C.J."/>
            <person name="Probst A.J."/>
            <person name="Thomas B.C."/>
            <person name="Singh A."/>
            <person name="Wilkins M.J."/>
            <person name="Karaoz U."/>
            <person name="Brodie E.L."/>
            <person name="Williams K.H."/>
            <person name="Hubbard S.S."/>
            <person name="Banfield J.F."/>
        </authorList>
    </citation>
    <scope>NUCLEOTIDE SEQUENCE [LARGE SCALE GENOMIC DNA]</scope>
</reference>
<organism evidence="3 4">
    <name type="scientific">Candidatus Gottesmanbacteria bacterium RIFOXYB1_FULL_47_11</name>
    <dbReference type="NCBI Taxonomy" id="1798401"/>
    <lineage>
        <taxon>Bacteria</taxon>
        <taxon>Candidatus Gottesmaniibacteriota</taxon>
    </lineage>
</organism>
<keyword evidence="1" id="KW-0812">Transmembrane</keyword>
<accession>A0A1F6BEG0</accession>
<evidence type="ECO:0000313" key="3">
    <source>
        <dbReference type="EMBL" id="OGG35331.1"/>
    </source>
</evidence>
<feature type="domain" description="Restriction endonuclease type IV Mrr" evidence="2">
    <location>
        <begin position="126"/>
        <end position="233"/>
    </location>
</feature>
<dbReference type="Pfam" id="PF04471">
    <property type="entry name" value="Mrr_cat"/>
    <property type="match status" value="1"/>
</dbReference>
<dbReference type="PANTHER" id="PTHR30015">
    <property type="entry name" value="MRR RESTRICTION SYSTEM PROTEIN"/>
    <property type="match status" value="1"/>
</dbReference>
<dbReference type="InterPro" id="IPR011856">
    <property type="entry name" value="tRNA_endonuc-like_dom_sf"/>
</dbReference>
<keyword evidence="1" id="KW-0472">Membrane</keyword>
<dbReference type="GO" id="GO:0015666">
    <property type="term" value="F:restriction endodeoxyribonuclease activity"/>
    <property type="evidence" value="ECO:0007669"/>
    <property type="project" value="TreeGrafter"/>
</dbReference>
<dbReference type="GO" id="GO:0009307">
    <property type="term" value="P:DNA restriction-modification system"/>
    <property type="evidence" value="ECO:0007669"/>
    <property type="project" value="InterPro"/>
</dbReference>
<keyword evidence="1" id="KW-1133">Transmembrane helix</keyword>
<evidence type="ECO:0000256" key="1">
    <source>
        <dbReference type="SAM" id="Phobius"/>
    </source>
</evidence>
<evidence type="ECO:0000259" key="2">
    <source>
        <dbReference type="Pfam" id="PF04471"/>
    </source>
</evidence>
<sequence>MITVVQLLVLFFGFCFLIVSPALAVLYFVAVFFYWRAWRKDRKLRLKAWEETRKLASRVSLQKERERIAKMPEWKRKGYSSPTKYLADKERLTRRREQDHFLAKSYKQRQKISAFKKKLTSIDNLLKLSPIDFERWVRHHVFEKEGWVVTETRTTGDGGIDLVLNRKGERSIAQCKRFKQTVGEPPMRDFYGTMMSDGVSRGYFVTTGLFSLPALKFAENKPIELIDRRVLAQKYL</sequence>
<dbReference type="InterPro" id="IPR007560">
    <property type="entry name" value="Restrct_endonuc_IV_Mrr"/>
</dbReference>
<comment type="caution">
    <text evidence="3">The sequence shown here is derived from an EMBL/GenBank/DDBJ whole genome shotgun (WGS) entry which is preliminary data.</text>
</comment>
<dbReference type="EMBL" id="MFKE01000016">
    <property type="protein sequence ID" value="OGG35331.1"/>
    <property type="molecule type" value="Genomic_DNA"/>
</dbReference>
<dbReference type="STRING" id="1798401.A2363_02875"/>
<dbReference type="SUPFAM" id="SSF52980">
    <property type="entry name" value="Restriction endonuclease-like"/>
    <property type="match status" value="1"/>
</dbReference>
<dbReference type="Proteomes" id="UP000176186">
    <property type="component" value="Unassembled WGS sequence"/>
</dbReference>
<gene>
    <name evidence="3" type="ORF">A2363_02875</name>
</gene>
<dbReference type="InterPro" id="IPR011335">
    <property type="entry name" value="Restrct_endonuc-II-like"/>
</dbReference>
<dbReference type="PANTHER" id="PTHR30015:SF7">
    <property type="entry name" value="TYPE IV METHYL-DIRECTED RESTRICTION ENZYME ECOKMRR"/>
    <property type="match status" value="1"/>
</dbReference>
<name>A0A1F6BEG0_9BACT</name>
<dbReference type="GO" id="GO:0003677">
    <property type="term" value="F:DNA binding"/>
    <property type="evidence" value="ECO:0007669"/>
    <property type="project" value="InterPro"/>
</dbReference>
<proteinExistence type="predicted"/>
<dbReference type="Gene3D" id="3.40.1350.10">
    <property type="match status" value="1"/>
</dbReference>
<feature type="transmembrane region" description="Helical" evidence="1">
    <location>
        <begin position="6"/>
        <end position="35"/>
    </location>
</feature>
<protein>
    <recommendedName>
        <fullName evidence="2">Restriction endonuclease type IV Mrr domain-containing protein</fullName>
    </recommendedName>
</protein>
<dbReference type="InterPro" id="IPR052906">
    <property type="entry name" value="Type_IV_Methyl-Rstrct_Enzyme"/>
</dbReference>